<evidence type="ECO:0000256" key="4">
    <source>
        <dbReference type="ARBA" id="ARBA00023163"/>
    </source>
</evidence>
<dbReference type="RefSeq" id="WP_208849563.1">
    <property type="nucleotide sequence ID" value="NZ_JAGGDJ010000023.1"/>
</dbReference>
<evidence type="ECO:0000256" key="2">
    <source>
        <dbReference type="ARBA" id="ARBA00023015"/>
    </source>
</evidence>
<dbReference type="InterPro" id="IPR004111">
    <property type="entry name" value="Repressor_TetR_C"/>
</dbReference>
<evidence type="ECO:0000259" key="6">
    <source>
        <dbReference type="PROSITE" id="PS50977"/>
    </source>
</evidence>
<dbReference type="Pfam" id="PF00440">
    <property type="entry name" value="TetR_N"/>
    <property type="match status" value="1"/>
</dbReference>
<feature type="domain" description="HTH tetR-type" evidence="6">
    <location>
        <begin position="24"/>
        <end position="84"/>
    </location>
</feature>
<evidence type="ECO:0000256" key="3">
    <source>
        <dbReference type="ARBA" id="ARBA00023125"/>
    </source>
</evidence>
<dbReference type="InterPro" id="IPR050109">
    <property type="entry name" value="HTH-type_TetR-like_transc_reg"/>
</dbReference>
<evidence type="ECO:0000313" key="7">
    <source>
        <dbReference type="EMBL" id="MBO7746824.1"/>
    </source>
</evidence>
<keyword evidence="3 5" id="KW-0238">DNA-binding</keyword>
<dbReference type="InterPro" id="IPR036271">
    <property type="entry name" value="Tet_transcr_reg_TetR-rel_C_sf"/>
</dbReference>
<keyword evidence="4" id="KW-0804">Transcription</keyword>
<dbReference type="Pfam" id="PF02909">
    <property type="entry name" value="TetR_C_1"/>
    <property type="match status" value="1"/>
</dbReference>
<keyword evidence="1" id="KW-0678">Repressor</keyword>
<evidence type="ECO:0000256" key="1">
    <source>
        <dbReference type="ARBA" id="ARBA00022491"/>
    </source>
</evidence>
<dbReference type="EMBL" id="JAGGDJ010000023">
    <property type="protein sequence ID" value="MBO7746824.1"/>
    <property type="molecule type" value="Genomic_DNA"/>
</dbReference>
<dbReference type="PRINTS" id="PR00455">
    <property type="entry name" value="HTHTETR"/>
</dbReference>
<dbReference type="SUPFAM" id="SSF46689">
    <property type="entry name" value="Homeodomain-like"/>
    <property type="match status" value="1"/>
</dbReference>
<dbReference type="Gene3D" id="1.10.10.60">
    <property type="entry name" value="Homeodomain-like"/>
    <property type="match status" value="1"/>
</dbReference>
<gene>
    <name evidence="7" type="ORF">I8J29_21645</name>
</gene>
<dbReference type="Gene3D" id="1.10.357.10">
    <property type="entry name" value="Tetracycline Repressor, domain 2"/>
    <property type="match status" value="1"/>
</dbReference>
<proteinExistence type="predicted"/>
<comment type="caution">
    <text evidence="7">The sequence shown here is derived from an EMBL/GenBank/DDBJ whole genome shotgun (WGS) entry which is preliminary data.</text>
</comment>
<dbReference type="PRINTS" id="PR00400">
    <property type="entry name" value="TETREPRESSOR"/>
</dbReference>
<name>A0ABS3WER3_9BACL</name>
<dbReference type="PANTHER" id="PTHR30055:SF151">
    <property type="entry name" value="TRANSCRIPTIONAL REGULATORY PROTEIN"/>
    <property type="match status" value="1"/>
</dbReference>
<dbReference type="Proteomes" id="UP000670947">
    <property type="component" value="Unassembled WGS sequence"/>
</dbReference>
<accession>A0ABS3WER3</accession>
<feature type="DNA-binding region" description="H-T-H motif" evidence="5">
    <location>
        <begin position="47"/>
        <end position="66"/>
    </location>
</feature>
<protein>
    <submittedName>
        <fullName evidence="7">TetR/AcrR family transcriptional regulator C-terminal domain-containing protein</fullName>
    </submittedName>
</protein>
<dbReference type="InterPro" id="IPR003012">
    <property type="entry name" value="Tet_transcr_reg_TetR"/>
</dbReference>
<evidence type="ECO:0000313" key="8">
    <source>
        <dbReference type="Proteomes" id="UP000670947"/>
    </source>
</evidence>
<dbReference type="InterPro" id="IPR009057">
    <property type="entry name" value="Homeodomain-like_sf"/>
</dbReference>
<organism evidence="7 8">
    <name type="scientific">Paenibacillus artemisiicola</name>
    <dbReference type="NCBI Taxonomy" id="1172618"/>
    <lineage>
        <taxon>Bacteria</taxon>
        <taxon>Bacillati</taxon>
        <taxon>Bacillota</taxon>
        <taxon>Bacilli</taxon>
        <taxon>Bacillales</taxon>
        <taxon>Paenibacillaceae</taxon>
        <taxon>Paenibacillus</taxon>
    </lineage>
</organism>
<dbReference type="PROSITE" id="PS50977">
    <property type="entry name" value="HTH_TETR_2"/>
    <property type="match status" value="1"/>
</dbReference>
<dbReference type="SUPFAM" id="SSF48498">
    <property type="entry name" value="Tetracyclin repressor-like, C-terminal domain"/>
    <property type="match status" value="1"/>
</dbReference>
<reference evidence="7 8" key="1">
    <citation type="submission" date="2021-03" db="EMBL/GenBank/DDBJ databases">
        <title>Paenibacillus artemisicola MWE-103 whole genome sequence.</title>
        <authorList>
            <person name="Ham Y.J."/>
        </authorList>
    </citation>
    <scope>NUCLEOTIDE SEQUENCE [LARGE SCALE GENOMIC DNA]</scope>
    <source>
        <strain evidence="7 8">MWE-103</strain>
    </source>
</reference>
<dbReference type="InterPro" id="IPR001647">
    <property type="entry name" value="HTH_TetR"/>
</dbReference>
<evidence type="ECO:0000256" key="5">
    <source>
        <dbReference type="PROSITE-ProRule" id="PRU00335"/>
    </source>
</evidence>
<keyword evidence="8" id="KW-1185">Reference proteome</keyword>
<keyword evidence="2" id="KW-0805">Transcription regulation</keyword>
<sequence length="240" mass="27200">MARRRVYADKPGGAADGPAPVYMPLERGRILEAALKLLDELGLKDLSMRKIADDLQVKTASLYYHVKDKEALMQLLSDRICGGMERIDPSLPWREQLSQWAGQFRNVLLSRRDAFELFHQTIANGDERLTQIERLFQCLASAGFPDRQVPWLASMVKTYVLGFAAEEARFRARASGFASREAMNEQQEQAFRRLPEERFPNMVRLAAVTTSTDWEQEFRFGLSVLLDGFAAKLPAGANDE</sequence>
<dbReference type="PANTHER" id="PTHR30055">
    <property type="entry name" value="HTH-TYPE TRANSCRIPTIONAL REGULATOR RUTR"/>
    <property type="match status" value="1"/>
</dbReference>